<feature type="chain" id="PRO_5033067478" evidence="10">
    <location>
        <begin position="24"/>
        <end position="260"/>
    </location>
</feature>
<evidence type="ECO:0000256" key="9">
    <source>
        <dbReference type="SAM" id="Phobius"/>
    </source>
</evidence>
<dbReference type="RefSeq" id="WP_168877792.1">
    <property type="nucleotide sequence ID" value="NZ_JABAIM010000003.1"/>
</dbReference>
<dbReference type="SUPFAM" id="SSF46626">
    <property type="entry name" value="Cytochrome c"/>
    <property type="match status" value="1"/>
</dbReference>
<dbReference type="GO" id="GO:0009055">
    <property type="term" value="F:electron transfer activity"/>
    <property type="evidence" value="ECO:0007669"/>
    <property type="project" value="InterPro"/>
</dbReference>
<reference evidence="12 13" key="1">
    <citation type="submission" date="2020-04" db="EMBL/GenBank/DDBJ databases">
        <title>Draft genome of Leeia sp. IMCC25680.</title>
        <authorList>
            <person name="Song J."/>
            <person name="Cho J.-C."/>
        </authorList>
    </citation>
    <scope>NUCLEOTIDE SEQUENCE [LARGE SCALE GENOMIC DNA]</scope>
    <source>
        <strain evidence="12 13">IMCC25680</strain>
    </source>
</reference>
<keyword evidence="2 8" id="KW-0349">Heme</keyword>
<keyword evidence="13" id="KW-1185">Reference proteome</keyword>
<name>A0A847SFU9_9NEIS</name>
<protein>
    <submittedName>
        <fullName evidence="12">Cytochrome c1</fullName>
    </submittedName>
</protein>
<dbReference type="PROSITE" id="PS51007">
    <property type="entry name" value="CYTC"/>
    <property type="match status" value="1"/>
</dbReference>
<feature type="binding site" description="covalent" evidence="8">
    <location>
        <position position="57"/>
    </location>
    <ligand>
        <name>heme c</name>
        <dbReference type="ChEBI" id="CHEBI:61717"/>
    </ligand>
</feature>
<evidence type="ECO:0000256" key="4">
    <source>
        <dbReference type="ARBA" id="ARBA00022723"/>
    </source>
</evidence>
<organism evidence="12 13">
    <name type="scientific">Leeia aquatica</name>
    <dbReference type="NCBI Taxonomy" id="2725557"/>
    <lineage>
        <taxon>Bacteria</taxon>
        <taxon>Pseudomonadati</taxon>
        <taxon>Pseudomonadota</taxon>
        <taxon>Betaproteobacteria</taxon>
        <taxon>Neisseriales</taxon>
        <taxon>Leeiaceae</taxon>
        <taxon>Leeia</taxon>
    </lineage>
</organism>
<evidence type="ECO:0000256" key="3">
    <source>
        <dbReference type="ARBA" id="ARBA00022692"/>
    </source>
</evidence>
<dbReference type="PANTHER" id="PTHR10266:SF3">
    <property type="entry name" value="CYTOCHROME C1, HEME PROTEIN, MITOCHONDRIAL"/>
    <property type="match status" value="1"/>
</dbReference>
<comment type="subcellular location">
    <subcellularLocation>
        <location evidence="1">Membrane</location>
    </subcellularLocation>
</comment>
<feature type="binding site" description="covalent" evidence="8">
    <location>
        <position position="54"/>
    </location>
    <ligand>
        <name>heme c</name>
        <dbReference type="ChEBI" id="CHEBI:61717"/>
    </ligand>
</feature>
<accession>A0A847SFU9</accession>
<evidence type="ECO:0000256" key="6">
    <source>
        <dbReference type="ARBA" id="ARBA00023004"/>
    </source>
</evidence>
<evidence type="ECO:0000256" key="10">
    <source>
        <dbReference type="SAM" id="SignalP"/>
    </source>
</evidence>
<dbReference type="Gene3D" id="1.10.760.10">
    <property type="entry name" value="Cytochrome c-like domain"/>
    <property type="match status" value="1"/>
</dbReference>
<dbReference type="InterPro" id="IPR009056">
    <property type="entry name" value="Cyt_c-like_dom"/>
</dbReference>
<dbReference type="PANTHER" id="PTHR10266">
    <property type="entry name" value="CYTOCHROME C1"/>
    <property type="match status" value="1"/>
</dbReference>
<proteinExistence type="predicted"/>
<dbReference type="EMBL" id="JABAIM010000003">
    <property type="protein sequence ID" value="NLR76119.1"/>
    <property type="molecule type" value="Genomic_DNA"/>
</dbReference>
<evidence type="ECO:0000259" key="11">
    <source>
        <dbReference type="PROSITE" id="PS51007"/>
    </source>
</evidence>
<keyword evidence="7 9" id="KW-0472">Membrane</keyword>
<dbReference type="InterPro" id="IPR002326">
    <property type="entry name" value="Cyt_c1"/>
</dbReference>
<evidence type="ECO:0000256" key="8">
    <source>
        <dbReference type="PIRSR" id="PIRSR602326-1"/>
    </source>
</evidence>
<feature type="signal peptide" evidence="10">
    <location>
        <begin position="1"/>
        <end position="23"/>
    </location>
</feature>
<evidence type="ECO:0000313" key="13">
    <source>
        <dbReference type="Proteomes" id="UP000587991"/>
    </source>
</evidence>
<keyword evidence="6 8" id="KW-0408">Iron</keyword>
<evidence type="ECO:0000256" key="7">
    <source>
        <dbReference type="ARBA" id="ARBA00023136"/>
    </source>
</evidence>
<evidence type="ECO:0000256" key="5">
    <source>
        <dbReference type="ARBA" id="ARBA00022989"/>
    </source>
</evidence>
<evidence type="ECO:0000256" key="1">
    <source>
        <dbReference type="ARBA" id="ARBA00004370"/>
    </source>
</evidence>
<keyword evidence="10" id="KW-0732">Signal</keyword>
<dbReference type="AlphaFoldDB" id="A0A847SFU9"/>
<dbReference type="GO" id="GO:0020037">
    <property type="term" value="F:heme binding"/>
    <property type="evidence" value="ECO:0007669"/>
    <property type="project" value="InterPro"/>
</dbReference>
<comment type="caution">
    <text evidence="12">The sequence shown here is derived from an EMBL/GenBank/DDBJ whole genome shotgun (WGS) entry which is preliminary data.</text>
</comment>
<feature type="domain" description="Cytochrome c" evidence="11">
    <location>
        <begin position="41"/>
        <end position="135"/>
    </location>
</feature>
<sequence length="260" mass="29723">MKLTRMIKQLLLLACVAPVLALANESSVQLDHVEINPRNQESLQRGAQVFVNYCLSCHSAQAMRFNGLADIGIPEEQIKANMLFAADKVTDPMTVAMNGKEAKEWFGAVPPDLSVIARTKDNGADWLYTYLRGFYRDSSRPTGWNNKVFDKVGMPHVLWELQGEQVAVYKTEKDHENKPHQVLEKLELVKPGLLTSLNDGKANTLEYDRKVTDLVNYLVWMGEPHQVFREQLGYGVLFFLILILLPFVYLLKQDYWKEVH</sequence>
<dbReference type="GO" id="GO:0016020">
    <property type="term" value="C:membrane"/>
    <property type="evidence" value="ECO:0007669"/>
    <property type="project" value="UniProtKB-SubCell"/>
</dbReference>
<feature type="transmembrane region" description="Helical" evidence="9">
    <location>
        <begin position="232"/>
        <end position="251"/>
    </location>
</feature>
<keyword evidence="4 8" id="KW-0479">Metal-binding</keyword>
<evidence type="ECO:0000256" key="2">
    <source>
        <dbReference type="ARBA" id="ARBA00022617"/>
    </source>
</evidence>
<keyword evidence="5 9" id="KW-1133">Transmembrane helix</keyword>
<keyword evidence="3 9" id="KW-0812">Transmembrane</keyword>
<dbReference type="InterPro" id="IPR036909">
    <property type="entry name" value="Cyt_c-like_dom_sf"/>
</dbReference>
<feature type="binding site" description="covalent" evidence="8">
    <location>
        <position position="58"/>
    </location>
    <ligand>
        <name>heme c</name>
        <dbReference type="ChEBI" id="CHEBI:61717"/>
    </ligand>
</feature>
<dbReference type="PRINTS" id="PR00603">
    <property type="entry name" value="CYTOCHROMEC1"/>
</dbReference>
<dbReference type="Proteomes" id="UP000587991">
    <property type="component" value="Unassembled WGS sequence"/>
</dbReference>
<comment type="cofactor">
    <cofactor evidence="8">
        <name>heme c</name>
        <dbReference type="ChEBI" id="CHEBI:61717"/>
    </cofactor>
    <text evidence="8">Binds 1 heme c group covalently per subunit.</text>
</comment>
<dbReference type="Pfam" id="PF02167">
    <property type="entry name" value="Cytochrom_C1"/>
    <property type="match status" value="1"/>
</dbReference>
<gene>
    <name evidence="12" type="ORF">HF682_13220</name>
</gene>
<evidence type="ECO:0000313" key="12">
    <source>
        <dbReference type="EMBL" id="NLR76119.1"/>
    </source>
</evidence>
<dbReference type="GO" id="GO:0046872">
    <property type="term" value="F:metal ion binding"/>
    <property type="evidence" value="ECO:0007669"/>
    <property type="project" value="UniProtKB-KW"/>
</dbReference>